<evidence type="ECO:0000256" key="12">
    <source>
        <dbReference type="ARBA" id="ARBA00022840"/>
    </source>
</evidence>
<dbReference type="AlphaFoldDB" id="A0AAD5QEF3"/>
<evidence type="ECO:0000256" key="11">
    <source>
        <dbReference type="ARBA" id="ARBA00022832"/>
    </source>
</evidence>
<comment type="subcellular location">
    <subcellularLocation>
        <location evidence="2">Peroxisome</location>
    </subcellularLocation>
</comment>
<evidence type="ECO:0000256" key="5">
    <source>
        <dbReference type="ARBA" id="ARBA00022527"/>
    </source>
</evidence>
<dbReference type="InterPro" id="IPR008271">
    <property type="entry name" value="Ser/Thr_kinase_AS"/>
</dbReference>
<dbReference type="SUPFAM" id="SSF56645">
    <property type="entry name" value="Acyl-CoA dehydrogenase NM domain-like"/>
    <property type="match status" value="1"/>
</dbReference>
<evidence type="ECO:0000313" key="21">
    <source>
        <dbReference type="EMBL" id="KAJ0408355.1"/>
    </source>
</evidence>
<keyword evidence="10" id="KW-0274">FAD</keyword>
<protein>
    <recommendedName>
        <fullName evidence="4">non-specific serine/threonine protein kinase</fullName>
        <ecNumber evidence="4">2.7.11.1</ecNumber>
    </recommendedName>
</protein>
<keyword evidence="7" id="KW-0808">Transferase</keyword>
<dbReference type="FunFam" id="1.20.140.10:FF:000013">
    <property type="entry name" value="Acyl-coenzyme A oxidase"/>
    <property type="match status" value="1"/>
</dbReference>
<proteinExistence type="inferred from homology"/>
<evidence type="ECO:0000256" key="19">
    <source>
        <dbReference type="SAM" id="MobiDB-lite"/>
    </source>
</evidence>
<dbReference type="Gene3D" id="1.20.140.10">
    <property type="entry name" value="Butyryl-CoA Dehydrogenase, subunit A, domain 3"/>
    <property type="match status" value="2"/>
</dbReference>
<dbReference type="PROSITE" id="PS50011">
    <property type="entry name" value="PROTEIN_KINASE_DOM"/>
    <property type="match status" value="1"/>
</dbReference>
<evidence type="ECO:0000256" key="3">
    <source>
        <dbReference type="ARBA" id="ARBA00006288"/>
    </source>
</evidence>
<dbReference type="GO" id="GO:0004674">
    <property type="term" value="F:protein serine/threonine kinase activity"/>
    <property type="evidence" value="ECO:0007669"/>
    <property type="project" value="UniProtKB-KW"/>
</dbReference>
<dbReference type="Pfam" id="PF14749">
    <property type="entry name" value="Acyl-CoA_ox_N"/>
    <property type="match status" value="1"/>
</dbReference>
<evidence type="ECO:0000256" key="16">
    <source>
        <dbReference type="ARBA" id="ARBA00047899"/>
    </source>
</evidence>
<dbReference type="FunFam" id="3.30.200.20:FF:000042">
    <property type="entry name" value="Aurora kinase A"/>
    <property type="match status" value="1"/>
</dbReference>
<dbReference type="Gene3D" id="2.40.110.10">
    <property type="entry name" value="Butyryl-CoA Dehydrogenase, subunit A, domain 2"/>
    <property type="match status" value="1"/>
</dbReference>
<dbReference type="EMBL" id="JAKCXM010000012">
    <property type="protein sequence ID" value="KAJ0408355.1"/>
    <property type="molecule type" value="Genomic_DNA"/>
</dbReference>
<feature type="compositionally biased region" description="Polar residues" evidence="19">
    <location>
        <begin position="749"/>
        <end position="769"/>
    </location>
</feature>
<dbReference type="InterPro" id="IPR000719">
    <property type="entry name" value="Prot_kinase_dom"/>
</dbReference>
<comment type="caution">
    <text evidence="21">The sequence shown here is derived from an EMBL/GenBank/DDBJ whole genome shotgun (WGS) entry which is preliminary data.</text>
</comment>
<comment type="similarity">
    <text evidence="3">Belongs to the acyl-CoA oxidase family.</text>
</comment>
<evidence type="ECO:0000313" key="22">
    <source>
        <dbReference type="Proteomes" id="UP001209570"/>
    </source>
</evidence>
<dbReference type="InterPro" id="IPR012258">
    <property type="entry name" value="Acyl-CoA_oxidase"/>
</dbReference>
<dbReference type="InterPro" id="IPR017441">
    <property type="entry name" value="Protein_kinase_ATP_BS"/>
</dbReference>
<name>A0AAD5QEF3_PYTIN</name>
<dbReference type="GO" id="GO:0033540">
    <property type="term" value="P:fatty acid beta-oxidation using acyl-CoA oxidase"/>
    <property type="evidence" value="ECO:0007669"/>
    <property type="project" value="TreeGrafter"/>
</dbReference>
<evidence type="ECO:0000256" key="17">
    <source>
        <dbReference type="ARBA" id="ARBA00048679"/>
    </source>
</evidence>
<gene>
    <name evidence="21" type="ORF">P43SY_003081</name>
</gene>
<evidence type="ECO:0000256" key="6">
    <source>
        <dbReference type="ARBA" id="ARBA00022630"/>
    </source>
</evidence>
<feature type="domain" description="Protein kinase" evidence="20">
    <location>
        <begin position="880"/>
        <end position="1134"/>
    </location>
</feature>
<keyword evidence="22" id="KW-1185">Reference proteome</keyword>
<dbReference type="Gene3D" id="1.10.510.10">
    <property type="entry name" value="Transferase(Phosphotransferase) domain 1"/>
    <property type="match status" value="1"/>
</dbReference>
<dbReference type="GO" id="GO:0005777">
    <property type="term" value="C:peroxisome"/>
    <property type="evidence" value="ECO:0007669"/>
    <property type="project" value="UniProtKB-SubCell"/>
</dbReference>
<keyword evidence="14" id="KW-0443">Lipid metabolism</keyword>
<dbReference type="PROSITE" id="PS00107">
    <property type="entry name" value="PROTEIN_KINASE_ATP"/>
    <property type="match status" value="1"/>
</dbReference>
<dbReference type="Proteomes" id="UP001209570">
    <property type="component" value="Unassembled WGS sequence"/>
</dbReference>
<dbReference type="SUPFAM" id="SSF56112">
    <property type="entry name" value="Protein kinase-like (PK-like)"/>
    <property type="match status" value="1"/>
</dbReference>
<feature type="compositionally biased region" description="Low complexity" evidence="19">
    <location>
        <begin position="772"/>
        <end position="797"/>
    </location>
</feature>
<dbReference type="CDD" id="cd14007">
    <property type="entry name" value="STKc_Aurora"/>
    <property type="match status" value="1"/>
</dbReference>
<feature type="region of interest" description="Disordered" evidence="19">
    <location>
        <begin position="839"/>
        <end position="859"/>
    </location>
</feature>
<keyword evidence="11" id="KW-0276">Fatty acid metabolism</keyword>
<feature type="compositionally biased region" description="Acidic residues" evidence="19">
    <location>
        <begin position="729"/>
        <end position="738"/>
    </location>
</feature>
<dbReference type="Pfam" id="PF00069">
    <property type="entry name" value="Pkinase"/>
    <property type="match status" value="1"/>
</dbReference>
<feature type="region of interest" description="Disordered" evidence="19">
    <location>
        <begin position="727"/>
        <end position="797"/>
    </location>
</feature>
<dbReference type="Pfam" id="PF01756">
    <property type="entry name" value="ACOX"/>
    <property type="match status" value="1"/>
</dbReference>
<keyword evidence="15" id="KW-0576">Peroxisome</keyword>
<dbReference type="InterPro" id="IPR046373">
    <property type="entry name" value="Acyl-CoA_Oxase/DH_mid-dom_sf"/>
</dbReference>
<evidence type="ECO:0000259" key="20">
    <source>
        <dbReference type="PROSITE" id="PS50011"/>
    </source>
</evidence>
<dbReference type="PROSITE" id="PS00108">
    <property type="entry name" value="PROTEIN_KINASE_ST"/>
    <property type="match status" value="1"/>
</dbReference>
<dbReference type="Gene3D" id="1.10.540.10">
    <property type="entry name" value="Acyl-CoA dehydrogenase/oxidase, N-terminal domain"/>
    <property type="match status" value="1"/>
</dbReference>
<evidence type="ECO:0000256" key="7">
    <source>
        <dbReference type="ARBA" id="ARBA00022679"/>
    </source>
</evidence>
<dbReference type="GO" id="GO:0055088">
    <property type="term" value="P:lipid homeostasis"/>
    <property type="evidence" value="ECO:0007669"/>
    <property type="project" value="TreeGrafter"/>
</dbReference>
<dbReference type="Pfam" id="PF22924">
    <property type="entry name" value="ACOX_C_alpha1"/>
    <property type="match status" value="1"/>
</dbReference>
<evidence type="ECO:0000256" key="2">
    <source>
        <dbReference type="ARBA" id="ARBA00004275"/>
    </source>
</evidence>
<evidence type="ECO:0000256" key="13">
    <source>
        <dbReference type="ARBA" id="ARBA00023002"/>
    </source>
</evidence>
<dbReference type="InterPro" id="IPR036250">
    <property type="entry name" value="AcylCo_DH-like_C"/>
</dbReference>
<dbReference type="SMART" id="SM00220">
    <property type="entry name" value="S_TKc"/>
    <property type="match status" value="1"/>
</dbReference>
<keyword evidence="13" id="KW-0560">Oxidoreductase</keyword>
<dbReference type="InterPro" id="IPR011009">
    <property type="entry name" value="Kinase-like_dom_sf"/>
</dbReference>
<dbReference type="EC" id="2.7.11.1" evidence="4"/>
<dbReference type="SUPFAM" id="SSF47203">
    <property type="entry name" value="Acyl-CoA dehydrogenase C-terminal domain-like"/>
    <property type="match status" value="2"/>
</dbReference>
<dbReference type="PANTHER" id="PTHR10909:SF250">
    <property type="entry name" value="PEROXISOMAL ACYL-COENZYME A OXIDASE 1"/>
    <property type="match status" value="1"/>
</dbReference>
<dbReference type="PANTHER" id="PTHR10909">
    <property type="entry name" value="ELECTRON TRANSPORT OXIDOREDUCTASE"/>
    <property type="match status" value="1"/>
</dbReference>
<dbReference type="GO" id="GO:0005524">
    <property type="term" value="F:ATP binding"/>
    <property type="evidence" value="ECO:0007669"/>
    <property type="project" value="UniProtKB-UniRule"/>
</dbReference>
<evidence type="ECO:0000256" key="9">
    <source>
        <dbReference type="ARBA" id="ARBA00022777"/>
    </source>
</evidence>
<evidence type="ECO:0000256" key="15">
    <source>
        <dbReference type="ARBA" id="ARBA00023140"/>
    </source>
</evidence>
<comment type="catalytic activity">
    <reaction evidence="16">
        <text>L-threonyl-[protein] + ATP = O-phospho-L-threonyl-[protein] + ADP + H(+)</text>
        <dbReference type="Rhea" id="RHEA:46608"/>
        <dbReference type="Rhea" id="RHEA-COMP:11060"/>
        <dbReference type="Rhea" id="RHEA-COMP:11605"/>
        <dbReference type="ChEBI" id="CHEBI:15378"/>
        <dbReference type="ChEBI" id="CHEBI:30013"/>
        <dbReference type="ChEBI" id="CHEBI:30616"/>
        <dbReference type="ChEBI" id="CHEBI:61977"/>
        <dbReference type="ChEBI" id="CHEBI:456216"/>
        <dbReference type="EC" id="2.7.11.1"/>
    </reaction>
</comment>
<dbReference type="InterPro" id="IPR009100">
    <property type="entry name" value="AcylCoA_DH/oxidase_NM_dom_sf"/>
</dbReference>
<evidence type="ECO:0000256" key="10">
    <source>
        <dbReference type="ARBA" id="ARBA00022827"/>
    </source>
</evidence>
<comment type="catalytic activity">
    <reaction evidence="17">
        <text>L-seryl-[protein] + ATP = O-phospho-L-seryl-[protein] + ADP + H(+)</text>
        <dbReference type="Rhea" id="RHEA:17989"/>
        <dbReference type="Rhea" id="RHEA-COMP:9863"/>
        <dbReference type="Rhea" id="RHEA-COMP:11604"/>
        <dbReference type="ChEBI" id="CHEBI:15378"/>
        <dbReference type="ChEBI" id="CHEBI:29999"/>
        <dbReference type="ChEBI" id="CHEBI:30616"/>
        <dbReference type="ChEBI" id="CHEBI:83421"/>
        <dbReference type="ChEBI" id="CHEBI:456216"/>
        <dbReference type="EC" id="2.7.11.1"/>
    </reaction>
</comment>
<keyword evidence="8 18" id="KW-0547">Nucleotide-binding</keyword>
<evidence type="ECO:0000256" key="14">
    <source>
        <dbReference type="ARBA" id="ARBA00023098"/>
    </source>
</evidence>
<keyword evidence="5" id="KW-0723">Serine/threonine-protein kinase</keyword>
<dbReference type="FunFam" id="1.10.510.10:FF:000235">
    <property type="entry name" value="Serine/threonine-protein kinase ark1"/>
    <property type="match status" value="1"/>
</dbReference>
<keyword evidence="12 18" id="KW-0067">ATP-binding</keyword>
<keyword evidence="6" id="KW-0285">Flavoprotein</keyword>
<dbReference type="FunFam" id="2.40.110.10:FF:000003">
    <property type="entry name" value="Acyl-coenzyme A oxidase"/>
    <property type="match status" value="1"/>
</dbReference>
<evidence type="ECO:0000256" key="1">
    <source>
        <dbReference type="ARBA" id="ARBA00001974"/>
    </source>
</evidence>
<dbReference type="InterPro" id="IPR037069">
    <property type="entry name" value="AcylCoA_DH/ox_N_sf"/>
</dbReference>
<sequence length="1140" mass="127533">MSALDAERQASGLPSRELTYVLHKGKQNVETLERLERLLTQDETFRCNDMYFLPRDEQYRRALRMSARAETLARAHALSESETEMLRKIFQGITGCSCATTLHTLMFIKNLGLLFTDEQQQHWMQMARDWRMVGCYVQTELGHGSNVRGLETTATFIRENDAFEIHSPSLRAIKWWPGALARTANFGVVYARLLIDGKDYGVHNFMVQLRDLETHAVLPGITCGDIGAKIGFNNVDNGYCRFDRVRIPRQNMGMRFATVDRDGKYRKNRDVPKEILYFTMLQTRLDFVRLTGLALAKACTIAVRYSAVREQGYDASKRAPATPTDEMKVLDYQTQQYRLFPFLAAAYAITLSGNRMNAFKLELSCQVQRGDISMLTIGHAMSCGLKVLASDISCHGIEQCRRTLLGDIVQTVTAEGENYVLTQQTTRGLLKALSDFRAGMPLPKAMSFLGDIDQLQSSSNTSMSRAEGEWFNPETYVVAFRQRFLFLLGDMEQRVQGAKTVAAGIQNHSMASYRLSMAYSKLVLVSNFVDAVASPGSFSKERLSTPQLLDVTRLLCHLFALTQLEGDAGEFMESGAILPQEMARVRRCIESLLPRIRPHAVVLVDAFNFSDHVLNSALGRYDGRVYEALYESAQLDPVNQASDRVALTELLQPIREAVKSRFDESDGGFGPSPRKKRLSSTTDRRTSSEASAQVDSPDGNESEARSVRTTLSFGSIQGPLRVLNAAISDNDDDDDDAVGDLTRVDDSKPPTTSNYSSDQAFQPTASLKPTRSPDSTASIASTPASDSSTPSSAAAIAATDGDSTLRAVRSGPPQRVALRVSVSGAQSTQTTALTEVVGLGPPRRVSTGEVQPRKSLDEPKSMRTLQERLDEHRKWDMEDFVVTKNLGKGKFGNVYLAKEKHSNVTVALKVLFKSPLIQDGGIINLKREVEIQSRLKHPNILRLFGYFYDEACVYLILEYAPQGELYKQLSKQRHFSEALAAHYIAQVVEALEYLHSCHVIHRDIKPENLLLGSNHTIKLADFGWSVHAPQQYSRRKTFCGTPDYLSPEMLVGEEYDRRVDVWSLGVLAFEFLFGSTPFHVENQVEMYKRIESGTFEFPAEPVVSDAAKRFITGLLQRRPDDRMTLSDARRHEWLASRPGI</sequence>
<evidence type="ECO:0000256" key="18">
    <source>
        <dbReference type="PROSITE-ProRule" id="PRU10141"/>
    </source>
</evidence>
<dbReference type="InterPro" id="IPR029320">
    <property type="entry name" value="Acyl-CoA_ox_N"/>
</dbReference>
<keyword evidence="9" id="KW-0418">Kinase</keyword>
<feature type="binding site" evidence="18">
    <location>
        <position position="909"/>
    </location>
    <ligand>
        <name>ATP</name>
        <dbReference type="ChEBI" id="CHEBI:30616"/>
    </ligand>
</feature>
<organism evidence="21 22">
    <name type="scientific">Pythium insidiosum</name>
    <name type="common">Pythiosis disease agent</name>
    <dbReference type="NCBI Taxonomy" id="114742"/>
    <lineage>
        <taxon>Eukaryota</taxon>
        <taxon>Sar</taxon>
        <taxon>Stramenopiles</taxon>
        <taxon>Oomycota</taxon>
        <taxon>Peronosporomycetes</taxon>
        <taxon>Pythiales</taxon>
        <taxon>Pythiaceae</taxon>
        <taxon>Pythium</taxon>
    </lineage>
</organism>
<feature type="region of interest" description="Disordered" evidence="19">
    <location>
        <begin position="661"/>
        <end position="706"/>
    </location>
</feature>
<dbReference type="GO" id="GO:0003997">
    <property type="term" value="F:acyl-CoA oxidase activity"/>
    <property type="evidence" value="ECO:0007669"/>
    <property type="project" value="InterPro"/>
</dbReference>
<accession>A0AAD5QEF3</accession>
<dbReference type="InterPro" id="IPR002655">
    <property type="entry name" value="Acyl-CoA_oxidase_C"/>
</dbReference>
<reference evidence="21" key="1">
    <citation type="submission" date="2021-12" db="EMBL/GenBank/DDBJ databases">
        <title>Prjna785345.</title>
        <authorList>
            <person name="Rujirawat T."/>
            <person name="Krajaejun T."/>
        </authorList>
    </citation>
    <scope>NUCLEOTIDE SEQUENCE</scope>
    <source>
        <strain evidence="21">Pi057C3</strain>
    </source>
</reference>
<evidence type="ECO:0000256" key="4">
    <source>
        <dbReference type="ARBA" id="ARBA00012513"/>
    </source>
</evidence>
<evidence type="ECO:0000256" key="8">
    <source>
        <dbReference type="ARBA" id="ARBA00022741"/>
    </source>
</evidence>
<comment type="cofactor">
    <cofactor evidence="1">
        <name>FAD</name>
        <dbReference type="ChEBI" id="CHEBI:57692"/>
    </cofactor>
</comment>
<dbReference type="GO" id="GO:0071949">
    <property type="term" value="F:FAD binding"/>
    <property type="evidence" value="ECO:0007669"/>
    <property type="project" value="InterPro"/>
</dbReference>
<dbReference type="GO" id="GO:0005504">
    <property type="term" value="F:fatty acid binding"/>
    <property type="evidence" value="ECO:0007669"/>
    <property type="project" value="TreeGrafter"/>
</dbReference>
<dbReference type="InterPro" id="IPR055060">
    <property type="entry name" value="ACOX_C_alpha1"/>
</dbReference>